<keyword evidence="2" id="KW-1185">Reference proteome</keyword>
<dbReference type="Proteomes" id="UP001165367">
    <property type="component" value="Unassembled WGS sequence"/>
</dbReference>
<dbReference type="InterPro" id="IPR029044">
    <property type="entry name" value="Nucleotide-diphossugar_trans"/>
</dbReference>
<dbReference type="Gene3D" id="3.90.550.10">
    <property type="entry name" value="Spore Coat Polysaccharide Biosynthesis Protein SpsA, Chain A"/>
    <property type="match status" value="1"/>
</dbReference>
<accession>A0ABS9KZ90</accession>
<comment type="caution">
    <text evidence="1">The sequence shown here is derived from an EMBL/GenBank/DDBJ whole genome shotgun (WGS) entry which is preliminary data.</text>
</comment>
<evidence type="ECO:0000313" key="2">
    <source>
        <dbReference type="Proteomes" id="UP001165367"/>
    </source>
</evidence>
<dbReference type="EMBL" id="JAKLTR010000024">
    <property type="protein sequence ID" value="MCG2617661.1"/>
    <property type="molecule type" value="Genomic_DNA"/>
</dbReference>
<sequence length="290" mass="34023">MKVCGFSFVRNGVKLEYPFLEAIRSILPLCDEVIVAVGKSTDDTLEQIKSLGPKITIIETVWEEGLVQGRVLAVETDKAFQAIPDKYDWCIYIQGDEVIHEKYHPVMRESMQQYLDDKKVDGFLFHYTHFFGSYAYVGVNAGWYRREIRIVRNNKEIFSYRDAQGFRKKPNDKLRVKLINAYIYHYGWVRKPEAMREKEKQKIKLYDNNAAAISGYTEYMNDYTYEKATQPVKLFTGTHPAVMQERVNAQNWAFHPDPSLKYASAKDRFKRVVGKWTGWFPGEYKNYKII</sequence>
<dbReference type="RefSeq" id="WP_237876466.1">
    <property type="nucleotide sequence ID" value="NZ_JAKLTR010000024.1"/>
</dbReference>
<name>A0ABS9KZ90_9BACT</name>
<organism evidence="1 2">
    <name type="scientific">Terrimonas ginsenosidimutans</name>
    <dbReference type="NCBI Taxonomy" id="2908004"/>
    <lineage>
        <taxon>Bacteria</taxon>
        <taxon>Pseudomonadati</taxon>
        <taxon>Bacteroidota</taxon>
        <taxon>Chitinophagia</taxon>
        <taxon>Chitinophagales</taxon>
        <taxon>Chitinophagaceae</taxon>
        <taxon>Terrimonas</taxon>
    </lineage>
</organism>
<dbReference type="SUPFAM" id="SSF53448">
    <property type="entry name" value="Nucleotide-diphospho-sugar transferases"/>
    <property type="match status" value="1"/>
</dbReference>
<gene>
    <name evidence="1" type="ORF">LZZ85_25395</name>
</gene>
<reference evidence="1" key="1">
    <citation type="submission" date="2022-01" db="EMBL/GenBank/DDBJ databases">
        <authorList>
            <person name="Jo J.-H."/>
            <person name="Im W.-T."/>
        </authorList>
    </citation>
    <scope>NUCLEOTIDE SEQUENCE</scope>
    <source>
        <strain evidence="1">NA20</strain>
    </source>
</reference>
<proteinExistence type="predicted"/>
<evidence type="ECO:0000313" key="1">
    <source>
        <dbReference type="EMBL" id="MCG2617661.1"/>
    </source>
</evidence>
<protein>
    <submittedName>
        <fullName evidence="1">Glycosyltransferase family 2 protein</fullName>
    </submittedName>
</protein>